<organism evidence="18">
    <name type="scientific">Mops bat papillomavirus</name>
    <dbReference type="NCBI Taxonomy" id="3141892"/>
    <lineage>
        <taxon>Viruses</taxon>
        <taxon>Monodnaviria</taxon>
        <taxon>Shotokuvirae</taxon>
        <taxon>Cossaviricota</taxon>
        <taxon>Papovaviricetes</taxon>
        <taxon>Zurhausenvirales</taxon>
        <taxon>Papillomaviridae</taxon>
    </lineage>
</organism>
<evidence type="ECO:0000256" key="15">
    <source>
        <dbReference type="ARBA" id="ARBA00023323"/>
    </source>
</evidence>
<evidence type="ECO:0000256" key="17">
    <source>
        <dbReference type="RuleBase" id="RU363123"/>
    </source>
</evidence>
<comment type="subunit">
    <text evidence="16">Forms homodimers. Interacts with ubiquitin-protein ligase UBE3A/E6-AP; this interaction stimulates UBE3A ubiquitin activity. Interacts with host BAK1.</text>
</comment>
<evidence type="ECO:0000256" key="14">
    <source>
        <dbReference type="ARBA" id="ARBA00023280"/>
    </source>
</evidence>
<protein>
    <recommendedName>
        <fullName evidence="16 17">Protein E6</fullName>
    </recommendedName>
</protein>
<evidence type="ECO:0000256" key="9">
    <source>
        <dbReference type="ARBA" id="ARBA00023015"/>
    </source>
</evidence>
<reference evidence="18" key="2">
    <citation type="submission" date="2024-02" db="EMBL/GenBank/DDBJ databases">
        <authorList>
            <person name="Hu B."/>
        </authorList>
    </citation>
    <scope>NUCLEOTIDE SEQUENCE</scope>
    <source>
        <strain evidence="18">4A/Kenya/BAT0636/2015</strain>
    </source>
</reference>
<comment type="subcellular location">
    <subcellularLocation>
        <location evidence="16 17">Host cytoplasm</location>
    </subcellularLocation>
    <subcellularLocation>
        <location evidence="16 17">Host nucleus</location>
    </subcellularLocation>
</comment>
<keyword evidence="6 16" id="KW-0479">Metal-binding</keyword>
<keyword evidence="8 16" id="KW-0862">Zinc</keyword>
<evidence type="ECO:0000256" key="2">
    <source>
        <dbReference type="ARBA" id="ARBA00022518"/>
    </source>
</evidence>
<dbReference type="InterPro" id="IPR001334">
    <property type="entry name" value="E6"/>
</dbReference>
<proteinExistence type="inferred from homology"/>
<name>A0AAU7E2J0_9PAPI</name>
<dbReference type="GO" id="GO:0030430">
    <property type="term" value="C:host cell cytoplasm"/>
    <property type="evidence" value="ECO:0007669"/>
    <property type="project" value="UniProtKB-SubCell"/>
</dbReference>
<evidence type="ECO:0000256" key="3">
    <source>
        <dbReference type="ARBA" id="ARBA00022562"/>
    </source>
</evidence>
<evidence type="ECO:0000256" key="7">
    <source>
        <dbReference type="ARBA" id="ARBA00022771"/>
    </source>
</evidence>
<evidence type="ECO:0000256" key="10">
    <source>
        <dbReference type="ARBA" id="ARBA00023125"/>
    </source>
</evidence>
<evidence type="ECO:0000256" key="13">
    <source>
        <dbReference type="ARBA" id="ARBA00023200"/>
    </source>
</evidence>
<dbReference type="InterPro" id="IPR038575">
    <property type="entry name" value="E6_sf"/>
</dbReference>
<dbReference type="Gene3D" id="3.30.240.40">
    <property type="entry name" value="E6 early regulatory protein"/>
    <property type="match status" value="2"/>
</dbReference>
<dbReference type="Pfam" id="PF00518">
    <property type="entry name" value="E6"/>
    <property type="match status" value="1"/>
</dbReference>
<keyword evidence="12 16" id="KW-0804">Transcription</keyword>
<keyword evidence="3 16" id="KW-1048">Host nucleus</keyword>
<dbReference type="GO" id="GO:0052170">
    <property type="term" value="P:symbiont-mediated suppression of host innate immune response"/>
    <property type="evidence" value="ECO:0007669"/>
    <property type="project" value="UniProtKB-KW"/>
</dbReference>
<evidence type="ECO:0000256" key="12">
    <source>
        <dbReference type="ARBA" id="ARBA00023163"/>
    </source>
</evidence>
<keyword evidence="15 16" id="KW-1119">Modulation of host cell apoptosis by virus</keyword>
<accession>A0AAU7E2J0</accession>
<evidence type="ECO:0000256" key="11">
    <source>
        <dbReference type="ARBA" id="ARBA00023159"/>
    </source>
</evidence>
<dbReference type="GO" id="GO:0006355">
    <property type="term" value="P:regulation of DNA-templated transcription"/>
    <property type="evidence" value="ECO:0007669"/>
    <property type="project" value="UniProtKB-UniRule"/>
</dbReference>
<keyword evidence="2 16" id="KW-0244">Early protein</keyword>
<dbReference type="GO" id="GO:0042025">
    <property type="term" value="C:host cell nucleus"/>
    <property type="evidence" value="ECO:0007669"/>
    <property type="project" value="UniProtKB-SubCell"/>
</dbReference>
<sequence>MAILKGIKCQFSSHFALMAGADSDARSEVNTAFRPPRIKDLCDQADISVEELLLFCQCCWRHMSHYDKILFDLCELQLNWTQGVPHGMCHNCVKLRNKVEFLCFYEATVSATDVERETNRSIYSHEIICLKCARHLTYIEKQACVFNLEAFQKVRGSLRALCSMCRVF</sequence>
<evidence type="ECO:0000256" key="6">
    <source>
        <dbReference type="ARBA" id="ARBA00022723"/>
    </source>
</evidence>
<dbReference type="SUPFAM" id="SSF161229">
    <property type="entry name" value="E6 C-terminal domain-like"/>
    <property type="match status" value="2"/>
</dbReference>
<evidence type="ECO:0000313" key="18">
    <source>
        <dbReference type="EMBL" id="XBH24124.1"/>
    </source>
</evidence>
<keyword evidence="9 16" id="KW-0805">Transcription regulation</keyword>
<keyword evidence="11 16" id="KW-0010">Activator</keyword>
<keyword evidence="4 16" id="KW-0945">Host-virus interaction</keyword>
<evidence type="ECO:0000256" key="16">
    <source>
        <dbReference type="HAMAP-Rule" id="MF_04006"/>
    </source>
</evidence>
<comment type="caution">
    <text evidence="16">Lacks conserved residue(s) required for the propagation of feature annotation.</text>
</comment>
<dbReference type="HAMAP" id="MF_04006">
    <property type="entry name" value="HPV_E6"/>
    <property type="match status" value="1"/>
</dbReference>
<keyword evidence="14 16" id="KW-0899">Viral immunoevasion</keyword>
<dbReference type="GO" id="GO:0039502">
    <property type="term" value="P:symbiont-mediated suppression of host type I interferon-mediated signaling pathway"/>
    <property type="evidence" value="ECO:0007669"/>
    <property type="project" value="UniProtKB-UniRule"/>
</dbReference>
<evidence type="ECO:0000256" key="4">
    <source>
        <dbReference type="ARBA" id="ARBA00022581"/>
    </source>
</evidence>
<keyword evidence="13 16" id="KW-1035">Host cytoplasm</keyword>
<dbReference type="GO" id="GO:0003677">
    <property type="term" value="F:DNA binding"/>
    <property type="evidence" value="ECO:0007669"/>
    <property type="project" value="UniProtKB-UniRule"/>
</dbReference>
<comment type="function">
    <text evidence="16">Plays a major role in the induction and maintenance of cellular transformation. E6 associates with host UBE3A/E6-AP ubiquitin-protein ligase and modulates its activity. Protects host keratinocytes from apoptosis by mediating the degradation of host BAK1. May also inhibit host immune response.</text>
</comment>
<gene>
    <name evidence="16" type="primary">E6</name>
</gene>
<keyword evidence="10 16" id="KW-0238">DNA-binding</keyword>
<dbReference type="GO" id="GO:0008270">
    <property type="term" value="F:zinc ion binding"/>
    <property type="evidence" value="ECO:0007669"/>
    <property type="project" value="UniProtKB-KW"/>
</dbReference>
<evidence type="ECO:0000256" key="5">
    <source>
        <dbReference type="ARBA" id="ARBA00022632"/>
    </source>
</evidence>
<comment type="similarity">
    <text evidence="1 16 17">Belongs to the papillomaviridae E6 protein family.</text>
</comment>
<evidence type="ECO:0000256" key="1">
    <source>
        <dbReference type="ARBA" id="ARBA00006346"/>
    </source>
</evidence>
<dbReference type="GO" id="GO:0039648">
    <property type="term" value="P:symbiont-mediated perturbation of host ubiquitin-like protein modification"/>
    <property type="evidence" value="ECO:0007669"/>
    <property type="project" value="UniProtKB-UniRule"/>
</dbReference>
<feature type="zinc finger region" evidence="16">
    <location>
        <begin position="56"/>
        <end position="92"/>
    </location>
</feature>
<dbReference type="GO" id="GO:0006351">
    <property type="term" value="P:DNA-templated transcription"/>
    <property type="evidence" value="ECO:0007669"/>
    <property type="project" value="UniProtKB-UniRule"/>
</dbReference>
<reference evidence="18" key="1">
    <citation type="journal article" date="2024" name="Microbiome">
        <title>Substantial viral diversity in bats and rodents from East Africa: insights into evolution, recombination, and cocirculation.</title>
        <authorList>
            <person name="Wang D."/>
            <person name="Yang X."/>
            <person name="Ren Z."/>
            <person name="Hu B."/>
            <person name="Zhao H."/>
            <person name="Yang K."/>
            <person name="Shi P."/>
            <person name="Zhang Z."/>
            <person name="Feng Q."/>
            <person name="Nawenja C.V."/>
            <person name="Obanda V."/>
            <person name="Robert K."/>
            <person name="Nalikka B."/>
            <person name="Waruhiu C.N."/>
            <person name="Ochola G.O."/>
            <person name="Onyuok S.O."/>
            <person name="Ochieng H."/>
            <person name="Li B."/>
            <person name="Zhu Y."/>
            <person name="Si H."/>
            <person name="Yin J."/>
            <person name="Kristiansen K."/>
            <person name="Jin X."/>
            <person name="Xu X."/>
            <person name="Xiao M."/>
            <person name="Agwanda B."/>
            <person name="Ommeh S."/>
            <person name="Li J."/>
            <person name="Shi Z.L."/>
        </authorList>
    </citation>
    <scope>NUCLEOTIDE SEQUENCE</scope>
    <source>
        <strain evidence="18">4A/Kenya/BAT0636/2015</strain>
    </source>
</reference>
<evidence type="ECO:0000256" key="8">
    <source>
        <dbReference type="ARBA" id="ARBA00022833"/>
    </source>
</evidence>
<feature type="zinc finger region" evidence="16">
    <location>
        <begin position="129"/>
        <end position="165"/>
    </location>
</feature>
<dbReference type="EMBL" id="PP711992">
    <property type="protein sequence ID" value="XBH24124.1"/>
    <property type="molecule type" value="Genomic_DNA"/>
</dbReference>
<keyword evidence="7 16" id="KW-0863">Zinc-finger</keyword>
<dbReference type="GO" id="GO:0052150">
    <property type="term" value="P:symbiont-mediated perturbation of host apoptosis"/>
    <property type="evidence" value="ECO:0007669"/>
    <property type="project" value="UniProtKB-KW"/>
</dbReference>
<keyword evidence="5 16" id="KW-1090">Inhibition of host innate immune response by virus</keyword>